<accession>I3ZGQ0</accession>
<organism evidence="1 3">
    <name type="scientific">Terriglobus roseus (strain DSM 18391 / NRRL B-41598 / KBS 63)</name>
    <dbReference type="NCBI Taxonomy" id="926566"/>
    <lineage>
        <taxon>Bacteria</taxon>
        <taxon>Pseudomonadati</taxon>
        <taxon>Acidobacteriota</taxon>
        <taxon>Terriglobia</taxon>
        <taxon>Terriglobales</taxon>
        <taxon>Acidobacteriaceae</taxon>
        <taxon>Terriglobus</taxon>
    </lineage>
</organism>
<keyword evidence="3" id="KW-1185">Reference proteome</keyword>
<dbReference type="EMBL" id="CP003379">
    <property type="protein sequence ID" value="AFL88418.1"/>
    <property type="molecule type" value="Genomic_DNA"/>
</dbReference>
<dbReference type="AlphaFoldDB" id="I3ZGQ0"/>
<dbReference type="Proteomes" id="UP000006056">
    <property type="component" value="Chromosome"/>
</dbReference>
<dbReference type="KEGG" id="trs:Terro_2512"/>
<reference evidence="1 3" key="1">
    <citation type="submission" date="2012-06" db="EMBL/GenBank/DDBJ databases">
        <title>Complete genome of Terriglobus roseus DSM 18391.</title>
        <authorList>
            <consortium name="US DOE Joint Genome Institute (JGI-PGF)"/>
            <person name="Lucas S."/>
            <person name="Copeland A."/>
            <person name="Lapidus A."/>
            <person name="Glavina del Rio T."/>
            <person name="Dalin E."/>
            <person name="Tice H."/>
            <person name="Bruce D."/>
            <person name="Goodwin L."/>
            <person name="Pitluck S."/>
            <person name="Peters L."/>
            <person name="Mikhailova N."/>
            <person name="Munk A.C.C."/>
            <person name="Kyrpides N."/>
            <person name="Mavromatis K."/>
            <person name="Ivanova N."/>
            <person name="Brettin T."/>
            <person name="Detter J.C."/>
            <person name="Han C."/>
            <person name="Larimer F."/>
            <person name="Land M."/>
            <person name="Hauser L."/>
            <person name="Markowitz V."/>
            <person name="Cheng J.-F."/>
            <person name="Hugenholtz P."/>
            <person name="Woyke T."/>
            <person name="Wu D."/>
            <person name="Brambilla E."/>
            <person name="Klenk H.-P."/>
            <person name="Eisen J.A."/>
        </authorList>
    </citation>
    <scope>NUCLEOTIDE SEQUENCE [LARGE SCALE GENOMIC DNA]</scope>
    <source>
        <strain evidence="1">DSM 18391</strain>
        <strain evidence="3">DSM 18391 / NRRL B-41598 / KBS 63</strain>
    </source>
</reference>
<dbReference type="RefSeq" id="WP_014785987.1">
    <property type="nucleotide sequence ID" value="NC_018014.1"/>
</dbReference>
<sequence length="212" mass="22723">MSTPVSPRTLRAGLVLADPNSGSTQQVIVLQYSPESLSRSLQPQAVGAESGDRVDALRLKAPPVETYKIDAELDATDQMATAAGAPNGLLPQLAALEMLVTPSVSTLRSNQALAMAGTLEIVPVMMPLTLFVWGRNRILPVRITEYSVTEDAFDPQLNPIRARVSLSLRVLNVNDLVPGSRGSELYLAHQSQMEALARKFAYGSAADVGLTR</sequence>
<evidence type="ECO:0000313" key="2">
    <source>
        <dbReference type="EMBL" id="AFL88758.1"/>
    </source>
</evidence>
<dbReference type="eggNOG" id="ENOG502ZC5H">
    <property type="taxonomic scope" value="Bacteria"/>
</dbReference>
<evidence type="ECO:0000313" key="1">
    <source>
        <dbReference type="EMBL" id="AFL88418.1"/>
    </source>
</evidence>
<protein>
    <submittedName>
        <fullName evidence="1">Uncharacterized protein</fullName>
    </submittedName>
</protein>
<evidence type="ECO:0000313" key="3">
    <source>
        <dbReference type="Proteomes" id="UP000006056"/>
    </source>
</evidence>
<dbReference type="STRING" id="926566.Terro_2148"/>
<dbReference type="HOGENOM" id="CLU_087546_0_0_0"/>
<proteinExistence type="predicted"/>
<dbReference type="KEGG" id="trs:Terro_2148"/>
<name>I3ZGQ0_TERRK</name>
<dbReference type="OrthoDB" id="661223at2"/>
<gene>
    <name evidence="1" type="ordered locus">Terro_2148</name>
    <name evidence="2" type="ordered locus">Terro_2512</name>
</gene>
<dbReference type="EMBL" id="CP003379">
    <property type="protein sequence ID" value="AFL88758.1"/>
    <property type="molecule type" value="Genomic_DNA"/>
</dbReference>